<proteinExistence type="predicted"/>
<dbReference type="Proteomes" id="UP000327157">
    <property type="component" value="Chromosome 15"/>
</dbReference>
<protein>
    <submittedName>
        <fullName evidence="2">Uncharacterized protein</fullName>
    </submittedName>
</protein>
<keyword evidence="3" id="KW-1185">Reference proteome</keyword>
<reference evidence="2 3" key="1">
    <citation type="submission" date="2019-09" db="EMBL/GenBank/DDBJ databases">
        <authorList>
            <person name="Ou C."/>
        </authorList>
    </citation>
    <scope>NUCLEOTIDE SEQUENCE [LARGE SCALE GENOMIC DNA]</scope>
    <source>
        <strain evidence="2">S2</strain>
        <tissue evidence="2">Leaf</tissue>
    </source>
</reference>
<dbReference type="AlphaFoldDB" id="A0A5N5GXE2"/>
<evidence type="ECO:0000313" key="3">
    <source>
        <dbReference type="Proteomes" id="UP000327157"/>
    </source>
</evidence>
<sequence length="59" mass="6783">MMMVICKRRTMLKWPCAADLTGPLALLLYFNPCCVLAHFQGQIYWDIVVMLNPSSFLDC</sequence>
<reference evidence="2 3" key="3">
    <citation type="submission" date="2019-11" db="EMBL/GenBank/DDBJ databases">
        <title>A de novo genome assembly of a pear dwarfing rootstock.</title>
        <authorList>
            <person name="Wang F."/>
            <person name="Wang J."/>
            <person name="Li S."/>
            <person name="Zhang Y."/>
            <person name="Fang M."/>
            <person name="Ma L."/>
            <person name="Zhao Y."/>
            <person name="Jiang S."/>
        </authorList>
    </citation>
    <scope>NUCLEOTIDE SEQUENCE [LARGE SCALE GENOMIC DNA]</scope>
    <source>
        <strain evidence="2">S2</strain>
        <tissue evidence="2">Leaf</tissue>
    </source>
</reference>
<evidence type="ECO:0000313" key="2">
    <source>
        <dbReference type="EMBL" id="KAB2618581.1"/>
    </source>
</evidence>
<evidence type="ECO:0000313" key="1">
    <source>
        <dbReference type="EMBL" id="KAB2597077.1"/>
    </source>
</evidence>
<dbReference type="EMBL" id="SMOL01000401">
    <property type="protein sequence ID" value="KAB2618581.1"/>
    <property type="molecule type" value="Genomic_DNA"/>
</dbReference>
<dbReference type="EMBL" id="SMOL01000770">
    <property type="protein sequence ID" value="KAB2597077.1"/>
    <property type="molecule type" value="Genomic_DNA"/>
</dbReference>
<reference evidence="3" key="2">
    <citation type="submission" date="2019-10" db="EMBL/GenBank/DDBJ databases">
        <title>A de novo genome assembly of a pear dwarfing rootstock.</title>
        <authorList>
            <person name="Wang F."/>
            <person name="Wang J."/>
            <person name="Li S."/>
            <person name="Zhang Y."/>
            <person name="Fang M."/>
            <person name="Ma L."/>
            <person name="Zhao Y."/>
            <person name="Jiang S."/>
        </authorList>
    </citation>
    <scope>NUCLEOTIDE SEQUENCE [LARGE SCALE GENOMIC DNA]</scope>
</reference>
<accession>A0A5N5GXE2</accession>
<name>A0A5N5GXE2_9ROSA</name>
<comment type="caution">
    <text evidence="2">The sequence shown here is derived from an EMBL/GenBank/DDBJ whole genome shotgun (WGS) entry which is preliminary data.</text>
</comment>
<organism evidence="2 3">
    <name type="scientific">Pyrus ussuriensis x Pyrus communis</name>
    <dbReference type="NCBI Taxonomy" id="2448454"/>
    <lineage>
        <taxon>Eukaryota</taxon>
        <taxon>Viridiplantae</taxon>
        <taxon>Streptophyta</taxon>
        <taxon>Embryophyta</taxon>
        <taxon>Tracheophyta</taxon>
        <taxon>Spermatophyta</taxon>
        <taxon>Magnoliopsida</taxon>
        <taxon>eudicotyledons</taxon>
        <taxon>Gunneridae</taxon>
        <taxon>Pentapetalae</taxon>
        <taxon>rosids</taxon>
        <taxon>fabids</taxon>
        <taxon>Rosales</taxon>
        <taxon>Rosaceae</taxon>
        <taxon>Amygdaloideae</taxon>
        <taxon>Maleae</taxon>
        <taxon>Pyrus</taxon>
    </lineage>
</organism>
<gene>
    <name evidence="2" type="ORF">D8674_014450</name>
    <name evidence="1" type="ORF">D8674_040874</name>
</gene>